<reference evidence="1 2" key="1">
    <citation type="submission" date="2019-03" db="EMBL/GenBank/DDBJ databases">
        <title>Draft genome sequences of novel Actinobacteria.</title>
        <authorList>
            <person name="Sahin N."/>
            <person name="Ay H."/>
            <person name="Saygin H."/>
        </authorList>
    </citation>
    <scope>NUCLEOTIDE SEQUENCE [LARGE SCALE GENOMIC DNA]</scope>
    <source>
        <strain evidence="1 2">H3C3</strain>
    </source>
</reference>
<proteinExistence type="predicted"/>
<sequence>MSAADALTAGVHINETHLAFYAPDTATYWHTHRIRCEASGLLTVLSADAFGDTVLLGPMSTADADAMRAHLHEKGAPRTAVTVCDYAKGAGR</sequence>
<protein>
    <submittedName>
        <fullName evidence="1">Uncharacterized protein</fullName>
    </submittedName>
</protein>
<evidence type="ECO:0000313" key="1">
    <source>
        <dbReference type="EMBL" id="TDD97570.1"/>
    </source>
</evidence>
<dbReference type="EMBL" id="SMKU01000002">
    <property type="protein sequence ID" value="TDD97570.1"/>
    <property type="molecule type" value="Genomic_DNA"/>
</dbReference>
<dbReference type="OrthoDB" id="136632at85012"/>
<organism evidence="1 2">
    <name type="scientific">Actinomadura rubrisoli</name>
    <dbReference type="NCBI Taxonomy" id="2530368"/>
    <lineage>
        <taxon>Bacteria</taxon>
        <taxon>Bacillati</taxon>
        <taxon>Actinomycetota</taxon>
        <taxon>Actinomycetes</taxon>
        <taxon>Streptosporangiales</taxon>
        <taxon>Thermomonosporaceae</taxon>
        <taxon>Actinomadura</taxon>
    </lineage>
</organism>
<dbReference type="RefSeq" id="WP_131888732.1">
    <property type="nucleotide sequence ID" value="NZ_SMKU01000002.1"/>
</dbReference>
<accession>A0A4R5CGH4</accession>
<evidence type="ECO:0000313" key="2">
    <source>
        <dbReference type="Proteomes" id="UP000294513"/>
    </source>
</evidence>
<keyword evidence="2" id="KW-1185">Reference proteome</keyword>
<name>A0A4R5CGH4_9ACTN</name>
<comment type="caution">
    <text evidence="1">The sequence shown here is derived from an EMBL/GenBank/DDBJ whole genome shotgun (WGS) entry which is preliminary data.</text>
</comment>
<dbReference type="AlphaFoldDB" id="A0A4R5CGH4"/>
<dbReference type="Proteomes" id="UP000294513">
    <property type="component" value="Unassembled WGS sequence"/>
</dbReference>
<gene>
    <name evidence="1" type="ORF">E1298_00640</name>
</gene>